<organism evidence="2 3">
    <name type="scientific">Riccia fluitans</name>
    <dbReference type="NCBI Taxonomy" id="41844"/>
    <lineage>
        <taxon>Eukaryota</taxon>
        <taxon>Viridiplantae</taxon>
        <taxon>Streptophyta</taxon>
        <taxon>Embryophyta</taxon>
        <taxon>Marchantiophyta</taxon>
        <taxon>Marchantiopsida</taxon>
        <taxon>Marchantiidae</taxon>
        <taxon>Marchantiales</taxon>
        <taxon>Ricciaceae</taxon>
        <taxon>Riccia</taxon>
    </lineage>
</organism>
<reference evidence="2 3" key="1">
    <citation type="submission" date="2024-09" db="EMBL/GenBank/DDBJ databases">
        <title>Chromosome-scale assembly of Riccia fluitans.</title>
        <authorList>
            <person name="Paukszto L."/>
            <person name="Sawicki J."/>
            <person name="Karawczyk K."/>
            <person name="Piernik-Szablinska J."/>
            <person name="Szczecinska M."/>
            <person name="Mazdziarz M."/>
        </authorList>
    </citation>
    <scope>NUCLEOTIDE SEQUENCE [LARGE SCALE GENOMIC DNA]</scope>
    <source>
        <strain evidence="2">Rf_01</strain>
        <tissue evidence="2">Aerial parts of the thallus</tissue>
    </source>
</reference>
<dbReference type="Proteomes" id="UP001605036">
    <property type="component" value="Unassembled WGS sequence"/>
</dbReference>
<feature type="region of interest" description="Disordered" evidence="1">
    <location>
        <begin position="43"/>
        <end position="62"/>
    </location>
</feature>
<comment type="caution">
    <text evidence="2">The sequence shown here is derived from an EMBL/GenBank/DDBJ whole genome shotgun (WGS) entry which is preliminary data.</text>
</comment>
<keyword evidence="3" id="KW-1185">Reference proteome</keyword>
<evidence type="ECO:0000313" key="3">
    <source>
        <dbReference type="Proteomes" id="UP001605036"/>
    </source>
</evidence>
<proteinExistence type="predicted"/>
<evidence type="ECO:0000313" key="2">
    <source>
        <dbReference type="EMBL" id="KAL2620997.1"/>
    </source>
</evidence>
<gene>
    <name evidence="2" type="ORF">R1flu_001202</name>
</gene>
<evidence type="ECO:0008006" key="4">
    <source>
        <dbReference type="Google" id="ProtNLM"/>
    </source>
</evidence>
<dbReference type="EMBL" id="JBHFFA010000006">
    <property type="protein sequence ID" value="KAL2620997.1"/>
    <property type="molecule type" value="Genomic_DNA"/>
</dbReference>
<name>A0ABD1Y2N1_9MARC</name>
<accession>A0ABD1Y2N1</accession>
<protein>
    <recommendedName>
        <fullName evidence="4">Transposase</fullName>
    </recommendedName>
</protein>
<dbReference type="AlphaFoldDB" id="A0ABD1Y2N1"/>
<evidence type="ECO:0000256" key="1">
    <source>
        <dbReference type="SAM" id="MobiDB-lite"/>
    </source>
</evidence>
<sequence length="101" mass="10594">MESCGQAAGSAVASQITLGDETGALRAQLQQMHAEIHRLTTLVENRAPAPRPEQPGQQVQNEEQVAQTISIPGVGSNLVVDVGAELLAQVPEGVWLAKLTS</sequence>